<dbReference type="Proteomes" id="UP000481852">
    <property type="component" value="Unassembled WGS sequence"/>
</dbReference>
<protein>
    <submittedName>
        <fullName evidence="5">ABC transporter ATP-binding protein</fullName>
    </submittedName>
</protein>
<feature type="domain" description="ABC transporter" evidence="4">
    <location>
        <begin position="3"/>
        <end position="228"/>
    </location>
</feature>
<dbReference type="AlphaFoldDB" id="A0A6L5X978"/>
<evidence type="ECO:0000256" key="1">
    <source>
        <dbReference type="ARBA" id="ARBA00022448"/>
    </source>
</evidence>
<dbReference type="EMBL" id="VULZ01000018">
    <property type="protein sequence ID" value="MSS15963.1"/>
    <property type="molecule type" value="Genomic_DNA"/>
</dbReference>
<dbReference type="SUPFAM" id="SSF52540">
    <property type="entry name" value="P-loop containing nucleoside triphosphate hydrolases"/>
    <property type="match status" value="1"/>
</dbReference>
<accession>A0A6L5X978</accession>
<name>A0A6L5X978_9FIRM</name>
<gene>
    <name evidence="5" type="ORF">FYJ35_13170</name>
</gene>
<dbReference type="PROSITE" id="PS50893">
    <property type="entry name" value="ABC_TRANSPORTER_2"/>
    <property type="match status" value="1"/>
</dbReference>
<dbReference type="GO" id="GO:0005524">
    <property type="term" value="F:ATP binding"/>
    <property type="evidence" value="ECO:0007669"/>
    <property type="project" value="UniProtKB-KW"/>
</dbReference>
<keyword evidence="2" id="KW-0547">Nucleotide-binding</keyword>
<evidence type="ECO:0000256" key="3">
    <source>
        <dbReference type="ARBA" id="ARBA00022840"/>
    </source>
</evidence>
<proteinExistence type="predicted"/>
<dbReference type="RefSeq" id="WP_154527334.1">
    <property type="nucleotide sequence ID" value="NZ_VULZ01000018.1"/>
</dbReference>
<dbReference type="InterPro" id="IPR027417">
    <property type="entry name" value="P-loop_NTPase"/>
</dbReference>
<dbReference type="Gene3D" id="3.40.50.300">
    <property type="entry name" value="P-loop containing nucleotide triphosphate hydrolases"/>
    <property type="match status" value="1"/>
</dbReference>
<dbReference type="PANTHER" id="PTHR42939">
    <property type="entry name" value="ABC TRANSPORTER ATP-BINDING PROTEIN ALBC-RELATED"/>
    <property type="match status" value="1"/>
</dbReference>
<dbReference type="SMART" id="SM00382">
    <property type="entry name" value="AAA"/>
    <property type="match status" value="1"/>
</dbReference>
<reference evidence="5 6" key="1">
    <citation type="submission" date="2019-08" db="EMBL/GenBank/DDBJ databases">
        <title>In-depth cultivation of the pig gut microbiome towards novel bacterial diversity and tailored functional studies.</title>
        <authorList>
            <person name="Wylensek D."/>
            <person name="Hitch T.C.A."/>
            <person name="Clavel T."/>
        </authorList>
    </citation>
    <scope>NUCLEOTIDE SEQUENCE [LARGE SCALE GENOMIC DNA]</scope>
    <source>
        <strain evidence="5 6">Oil+RF-744-WCA-WT-11</strain>
    </source>
</reference>
<keyword evidence="6" id="KW-1185">Reference proteome</keyword>
<sequence>MYLELRNVSFSYGQNMILRDINFGINRGEITGLIGANGAGKTTTIYNIVKRLKPNHGKIFIDGKDLISIPRSGLEISYIPDEPVYYEELTLIEHLNFVQALYPENKIDINEIIRRLNLEEHLYKIPSMLSKGTLQKMLIAISMLRTHKLLIADEPFNGLDPQQINEFKSFLLEEKAQGKGVLISTHLLDLVEGLCDKYVMLDSGTILAYGTKSDIIRKFDLNPNSTLEKVYLSLIKERM</sequence>
<keyword evidence="3 5" id="KW-0067">ATP-binding</keyword>
<dbReference type="InterPro" id="IPR003439">
    <property type="entry name" value="ABC_transporter-like_ATP-bd"/>
</dbReference>
<organism evidence="5 6">
    <name type="scientific">Porcincola intestinalis</name>
    <dbReference type="NCBI Taxonomy" id="2606632"/>
    <lineage>
        <taxon>Bacteria</taxon>
        <taxon>Bacillati</taxon>
        <taxon>Bacillota</taxon>
        <taxon>Clostridia</taxon>
        <taxon>Lachnospirales</taxon>
        <taxon>Lachnospiraceae</taxon>
        <taxon>Porcincola</taxon>
    </lineage>
</organism>
<dbReference type="GO" id="GO:0016887">
    <property type="term" value="F:ATP hydrolysis activity"/>
    <property type="evidence" value="ECO:0007669"/>
    <property type="project" value="InterPro"/>
</dbReference>
<evidence type="ECO:0000259" key="4">
    <source>
        <dbReference type="PROSITE" id="PS50893"/>
    </source>
</evidence>
<evidence type="ECO:0000313" key="6">
    <source>
        <dbReference type="Proteomes" id="UP000481852"/>
    </source>
</evidence>
<dbReference type="Pfam" id="PF00005">
    <property type="entry name" value="ABC_tran"/>
    <property type="match status" value="1"/>
</dbReference>
<keyword evidence="1" id="KW-0813">Transport</keyword>
<evidence type="ECO:0000256" key="2">
    <source>
        <dbReference type="ARBA" id="ARBA00022741"/>
    </source>
</evidence>
<dbReference type="InterPro" id="IPR003593">
    <property type="entry name" value="AAA+_ATPase"/>
</dbReference>
<comment type="caution">
    <text evidence="5">The sequence shown here is derived from an EMBL/GenBank/DDBJ whole genome shotgun (WGS) entry which is preliminary data.</text>
</comment>
<dbReference type="InterPro" id="IPR051782">
    <property type="entry name" value="ABC_Transporter_VariousFunc"/>
</dbReference>
<dbReference type="CDD" id="cd03230">
    <property type="entry name" value="ABC_DR_subfamily_A"/>
    <property type="match status" value="1"/>
</dbReference>
<evidence type="ECO:0000313" key="5">
    <source>
        <dbReference type="EMBL" id="MSS15963.1"/>
    </source>
</evidence>
<dbReference type="PANTHER" id="PTHR42939:SF1">
    <property type="entry name" value="ABC TRANSPORTER ATP-BINDING PROTEIN ALBC-RELATED"/>
    <property type="match status" value="1"/>
</dbReference>